<gene>
    <name evidence="1" type="ORF">HK099_000333</name>
</gene>
<evidence type="ECO:0000313" key="2">
    <source>
        <dbReference type="Proteomes" id="UP001211065"/>
    </source>
</evidence>
<evidence type="ECO:0000313" key="1">
    <source>
        <dbReference type="EMBL" id="KAJ3207206.1"/>
    </source>
</evidence>
<accession>A0AAD5XSW1</accession>
<dbReference type="Gene3D" id="1.10.443.10">
    <property type="entry name" value="Intergrase catalytic core"/>
    <property type="match status" value="1"/>
</dbReference>
<proteinExistence type="predicted"/>
<dbReference type="GO" id="GO:0006310">
    <property type="term" value="P:DNA recombination"/>
    <property type="evidence" value="ECO:0007669"/>
    <property type="project" value="InterPro"/>
</dbReference>
<dbReference type="EMBL" id="JADGJW010001072">
    <property type="protein sequence ID" value="KAJ3207206.1"/>
    <property type="molecule type" value="Genomic_DNA"/>
</dbReference>
<dbReference type="GO" id="GO:0015074">
    <property type="term" value="P:DNA integration"/>
    <property type="evidence" value="ECO:0007669"/>
    <property type="project" value="InterPro"/>
</dbReference>
<name>A0AAD5XSW1_9FUNG</name>
<sequence length="510" mass="58670">MNNSNSIIIKRKANETSHVLKSSELSSNGVILAADAQLLYQKYKSFMEGKMISDNKENFLQIKECHNEKQRAAVDAFNQKYVEAQKKRMNIPPMHKFSGVLKIYSEFQKYQQEVIGICKKVSSKNFIHKLPDVVDSSINNYTKAFQTLANWSKSMQIVNDAAEDDFNKFLKMSLEDVEAPNAFHAAYYSPQIALAIGYEMIKEGTFLGLRNLLYFCLLLTHLNRSFEPIWTLVGDFNFTETLTLQRFQRFNKGKCTLPKKSIVKHSCDCRILAERNNFEAEDYIFVHFNSDKCTPVKGAVVGVNTMRKMLQFVTQKVLGERNMDVSKEENIFSSHSSRQTMGKIYAKEYLGNIDMVKKQLRHSVISKETIKYTGDYGASISEAEFNDWKYLIPPKATFTAWKDFQITFHSQDIDIVEEGEIQQTLEKLKKITFISQSLQSPFLEVFQQNILSMGKFLEVNNISISSIKGNFEAIVQKNFEKTKFCHSFSNGSSTEEVPILDYTKKYKICL</sequence>
<comment type="caution">
    <text evidence="1">The sequence shown here is derived from an EMBL/GenBank/DDBJ whole genome shotgun (WGS) entry which is preliminary data.</text>
</comment>
<dbReference type="GO" id="GO:0003677">
    <property type="term" value="F:DNA binding"/>
    <property type="evidence" value="ECO:0007669"/>
    <property type="project" value="InterPro"/>
</dbReference>
<keyword evidence="2" id="KW-1185">Reference proteome</keyword>
<dbReference type="Proteomes" id="UP001211065">
    <property type="component" value="Unassembled WGS sequence"/>
</dbReference>
<reference evidence="1" key="1">
    <citation type="submission" date="2020-05" db="EMBL/GenBank/DDBJ databases">
        <title>Phylogenomic resolution of chytrid fungi.</title>
        <authorList>
            <person name="Stajich J.E."/>
            <person name="Amses K."/>
            <person name="Simmons R."/>
            <person name="Seto K."/>
            <person name="Myers J."/>
            <person name="Bonds A."/>
            <person name="Quandt C.A."/>
            <person name="Barry K."/>
            <person name="Liu P."/>
            <person name="Grigoriev I."/>
            <person name="Longcore J.E."/>
            <person name="James T.Y."/>
        </authorList>
    </citation>
    <scope>NUCLEOTIDE SEQUENCE</scope>
    <source>
        <strain evidence="1">JEL0476</strain>
    </source>
</reference>
<dbReference type="InterPro" id="IPR013762">
    <property type="entry name" value="Integrase-like_cat_sf"/>
</dbReference>
<organism evidence="1 2">
    <name type="scientific">Clydaea vesicula</name>
    <dbReference type="NCBI Taxonomy" id="447962"/>
    <lineage>
        <taxon>Eukaryota</taxon>
        <taxon>Fungi</taxon>
        <taxon>Fungi incertae sedis</taxon>
        <taxon>Chytridiomycota</taxon>
        <taxon>Chytridiomycota incertae sedis</taxon>
        <taxon>Chytridiomycetes</taxon>
        <taxon>Lobulomycetales</taxon>
        <taxon>Lobulomycetaceae</taxon>
        <taxon>Clydaea</taxon>
    </lineage>
</organism>
<protein>
    <submittedName>
        <fullName evidence="1">Uncharacterized protein</fullName>
    </submittedName>
</protein>
<dbReference type="AlphaFoldDB" id="A0AAD5XSW1"/>